<proteinExistence type="predicted"/>
<protein>
    <submittedName>
        <fullName evidence="1">Uncharacterized protein</fullName>
    </submittedName>
</protein>
<dbReference type="EMBL" id="JADGMS010000018">
    <property type="protein sequence ID" value="KAF9662276.1"/>
    <property type="molecule type" value="Genomic_DNA"/>
</dbReference>
<accession>A0A835J3R4</accession>
<evidence type="ECO:0000313" key="2">
    <source>
        <dbReference type="Proteomes" id="UP000657918"/>
    </source>
</evidence>
<evidence type="ECO:0000313" key="1">
    <source>
        <dbReference type="EMBL" id="KAF9662276.1"/>
    </source>
</evidence>
<organism evidence="1 2">
    <name type="scientific">Salix dunnii</name>
    <dbReference type="NCBI Taxonomy" id="1413687"/>
    <lineage>
        <taxon>Eukaryota</taxon>
        <taxon>Viridiplantae</taxon>
        <taxon>Streptophyta</taxon>
        <taxon>Embryophyta</taxon>
        <taxon>Tracheophyta</taxon>
        <taxon>Spermatophyta</taxon>
        <taxon>Magnoliopsida</taxon>
        <taxon>eudicotyledons</taxon>
        <taxon>Gunneridae</taxon>
        <taxon>Pentapetalae</taxon>
        <taxon>rosids</taxon>
        <taxon>fabids</taxon>
        <taxon>Malpighiales</taxon>
        <taxon>Salicaceae</taxon>
        <taxon>Saliceae</taxon>
        <taxon>Salix</taxon>
    </lineage>
</organism>
<comment type="caution">
    <text evidence="1">The sequence shown here is derived from an EMBL/GenBank/DDBJ whole genome shotgun (WGS) entry which is preliminary data.</text>
</comment>
<dbReference type="OrthoDB" id="1729528at2759"/>
<reference evidence="1 2" key="1">
    <citation type="submission" date="2020-10" db="EMBL/GenBank/DDBJ databases">
        <title>Plant Genome Project.</title>
        <authorList>
            <person name="Zhang R.-G."/>
        </authorList>
    </citation>
    <scope>NUCLEOTIDE SEQUENCE [LARGE SCALE GENOMIC DNA]</scope>
    <source>
        <strain evidence="1">FAFU-HL-1</strain>
        <tissue evidence="1">Leaf</tissue>
    </source>
</reference>
<dbReference type="AlphaFoldDB" id="A0A835J3R4"/>
<name>A0A835J3R4_9ROSI</name>
<gene>
    <name evidence="1" type="ORF">SADUNF_Sadunf18G0036200</name>
</gene>
<dbReference type="Proteomes" id="UP000657918">
    <property type="component" value="Unassembled WGS sequence"/>
</dbReference>
<keyword evidence="2" id="KW-1185">Reference proteome</keyword>
<sequence>MAFKEFITIQDDICMRNISLKEFGALINEFQYSHTLISIDGSHIYSKYKENLLVTSAYYMNNSVYPYVLILPKKTLKMCTDPFKQELDILYEDLVETNDITKAWLKVEPKDGHYHVILELFITVI</sequence>